<name>A0A1D1XJA4_9ARAE</name>
<gene>
    <name evidence="2" type="primary">ORF1_11</name>
    <name evidence="2" type="ORF">g.24570</name>
</gene>
<feature type="non-terminal residue" evidence="2">
    <location>
        <position position="1"/>
    </location>
</feature>
<feature type="region of interest" description="Disordered" evidence="1">
    <location>
        <begin position="60"/>
        <end position="83"/>
    </location>
</feature>
<feature type="non-terminal residue" evidence="2">
    <location>
        <position position="153"/>
    </location>
</feature>
<organism evidence="2">
    <name type="scientific">Anthurium amnicola</name>
    <dbReference type="NCBI Taxonomy" id="1678845"/>
    <lineage>
        <taxon>Eukaryota</taxon>
        <taxon>Viridiplantae</taxon>
        <taxon>Streptophyta</taxon>
        <taxon>Embryophyta</taxon>
        <taxon>Tracheophyta</taxon>
        <taxon>Spermatophyta</taxon>
        <taxon>Magnoliopsida</taxon>
        <taxon>Liliopsida</taxon>
        <taxon>Araceae</taxon>
        <taxon>Pothoideae</taxon>
        <taxon>Potheae</taxon>
        <taxon>Anthurium</taxon>
    </lineage>
</organism>
<protein>
    <submittedName>
        <fullName evidence="2">Replicase polyprotein</fullName>
    </submittedName>
</protein>
<evidence type="ECO:0000256" key="1">
    <source>
        <dbReference type="SAM" id="MobiDB-lite"/>
    </source>
</evidence>
<dbReference type="AlphaFoldDB" id="A0A1D1XJA4"/>
<evidence type="ECO:0000313" key="2">
    <source>
        <dbReference type="EMBL" id="JAT42469.1"/>
    </source>
</evidence>
<dbReference type="EMBL" id="GDJX01025467">
    <property type="protein sequence ID" value="JAT42469.1"/>
    <property type="molecule type" value="Transcribed_RNA"/>
</dbReference>
<reference evidence="2" key="1">
    <citation type="submission" date="2015-07" db="EMBL/GenBank/DDBJ databases">
        <title>Transcriptome Assembly of Anthurium amnicola.</title>
        <authorList>
            <person name="Suzuki J."/>
        </authorList>
    </citation>
    <scope>NUCLEOTIDE SEQUENCE</scope>
</reference>
<sequence length="153" mass="16576">PLPRSQTAAGPLYSPRCWLLLPWSSPVTAAPSLPIAALSLAGTRPPSLPRCSSRLAHVREEEAVGVSPHAGERKASTGTSRSRLASRLRISRVEVGSQGSQKRFSFGVKPKKEAHMAVHEDLSFEKKSGGADELPMFNADNLQNNVKAIYYSR</sequence>
<accession>A0A1D1XJA4</accession>
<proteinExistence type="predicted"/>